<reference evidence="2" key="1">
    <citation type="submission" date="2017-07" db="EMBL/GenBank/DDBJ databases">
        <title>Taro Niue Genome Assembly and Annotation.</title>
        <authorList>
            <person name="Atibalentja N."/>
            <person name="Keating K."/>
            <person name="Fields C.J."/>
        </authorList>
    </citation>
    <scope>NUCLEOTIDE SEQUENCE</scope>
    <source>
        <strain evidence="2">Niue_2</strain>
        <tissue evidence="2">Leaf</tissue>
    </source>
</reference>
<feature type="compositionally biased region" description="Basic and acidic residues" evidence="1">
    <location>
        <begin position="1"/>
        <end position="15"/>
    </location>
</feature>
<keyword evidence="3" id="KW-1185">Reference proteome</keyword>
<sequence>MTYELGLKRSEEDVKKKKPLALKGSPNTKKATEERESSTSEDDSGHVKSECPKILKKAPPRWTKDEQKAMVGTWSEEEDDVDEESSEAKDTQSKICLMARGEEGDEEEFCNRHNPEPSS</sequence>
<evidence type="ECO:0000313" key="3">
    <source>
        <dbReference type="Proteomes" id="UP000652761"/>
    </source>
</evidence>
<evidence type="ECO:0000256" key="1">
    <source>
        <dbReference type="SAM" id="MobiDB-lite"/>
    </source>
</evidence>
<name>A0A843TTA4_COLES</name>
<protein>
    <submittedName>
        <fullName evidence="2">Uncharacterized protein</fullName>
    </submittedName>
</protein>
<dbReference type="AlphaFoldDB" id="A0A843TTA4"/>
<feature type="region of interest" description="Disordered" evidence="1">
    <location>
        <begin position="1"/>
        <end position="119"/>
    </location>
</feature>
<evidence type="ECO:0000313" key="2">
    <source>
        <dbReference type="EMBL" id="MQL72680.1"/>
    </source>
</evidence>
<dbReference type="Proteomes" id="UP000652761">
    <property type="component" value="Unassembled WGS sequence"/>
</dbReference>
<feature type="compositionally biased region" description="Basic and acidic residues" evidence="1">
    <location>
        <begin position="109"/>
        <end position="119"/>
    </location>
</feature>
<gene>
    <name evidence="2" type="ORF">Taro_005015</name>
</gene>
<accession>A0A843TTA4</accession>
<proteinExistence type="predicted"/>
<feature type="compositionally biased region" description="Acidic residues" evidence="1">
    <location>
        <begin position="75"/>
        <end position="85"/>
    </location>
</feature>
<comment type="caution">
    <text evidence="2">The sequence shown here is derived from an EMBL/GenBank/DDBJ whole genome shotgun (WGS) entry which is preliminary data.</text>
</comment>
<feature type="compositionally biased region" description="Basic and acidic residues" evidence="1">
    <location>
        <begin position="30"/>
        <end position="53"/>
    </location>
</feature>
<organism evidence="2 3">
    <name type="scientific">Colocasia esculenta</name>
    <name type="common">Wild taro</name>
    <name type="synonym">Arum esculentum</name>
    <dbReference type="NCBI Taxonomy" id="4460"/>
    <lineage>
        <taxon>Eukaryota</taxon>
        <taxon>Viridiplantae</taxon>
        <taxon>Streptophyta</taxon>
        <taxon>Embryophyta</taxon>
        <taxon>Tracheophyta</taxon>
        <taxon>Spermatophyta</taxon>
        <taxon>Magnoliopsida</taxon>
        <taxon>Liliopsida</taxon>
        <taxon>Araceae</taxon>
        <taxon>Aroideae</taxon>
        <taxon>Colocasieae</taxon>
        <taxon>Colocasia</taxon>
    </lineage>
</organism>
<dbReference type="EMBL" id="NMUH01000139">
    <property type="protein sequence ID" value="MQL72680.1"/>
    <property type="molecule type" value="Genomic_DNA"/>
</dbReference>